<evidence type="ECO:0000313" key="3">
    <source>
        <dbReference type="EMBL" id="SVD99741.1"/>
    </source>
</evidence>
<dbReference type="PROSITE" id="PS51257">
    <property type="entry name" value="PROKAR_LIPOPROTEIN"/>
    <property type="match status" value="1"/>
</dbReference>
<dbReference type="InterPro" id="IPR006104">
    <property type="entry name" value="Glyco_hydro_2_N"/>
</dbReference>
<feature type="domain" description="Glycosyl hydrolases family 2 sugar binding" evidence="2">
    <location>
        <begin position="86"/>
        <end position="127"/>
    </location>
</feature>
<dbReference type="GO" id="GO:0005975">
    <property type="term" value="P:carbohydrate metabolic process"/>
    <property type="evidence" value="ECO:0007669"/>
    <property type="project" value="InterPro"/>
</dbReference>
<dbReference type="InterPro" id="IPR051913">
    <property type="entry name" value="GH2_Domain-Containing"/>
</dbReference>
<dbReference type="Pfam" id="PF02837">
    <property type="entry name" value="Glyco_hydro_2_N"/>
    <property type="match status" value="1"/>
</dbReference>
<sequence length="128" mass="14667">MTSIFRFSFLLCCLLWLGACQPFSSSSNPPHSSSPFLSEVVPFNQDWKFKKADEALTPEQITQAWENIALPHTPRLEPEVVNDQWQGIAWYQKSFSVPAEWLEQAVFIRFEGAMNATEVWLNNEKVGT</sequence>
<dbReference type="EMBL" id="UINC01187166">
    <property type="protein sequence ID" value="SVD99741.1"/>
    <property type="molecule type" value="Genomic_DNA"/>
</dbReference>
<gene>
    <name evidence="3" type="ORF">METZ01_LOCUS452595</name>
</gene>
<feature type="non-terminal residue" evidence="3">
    <location>
        <position position="128"/>
    </location>
</feature>
<accession>A0A382ZWD2</accession>
<dbReference type="Gene3D" id="2.60.120.260">
    <property type="entry name" value="Galactose-binding domain-like"/>
    <property type="match status" value="1"/>
</dbReference>
<evidence type="ECO:0000256" key="1">
    <source>
        <dbReference type="ARBA" id="ARBA00007401"/>
    </source>
</evidence>
<protein>
    <recommendedName>
        <fullName evidence="2">Glycosyl hydrolases family 2 sugar binding domain-containing protein</fullName>
    </recommendedName>
</protein>
<dbReference type="GO" id="GO:0004553">
    <property type="term" value="F:hydrolase activity, hydrolyzing O-glycosyl compounds"/>
    <property type="evidence" value="ECO:0007669"/>
    <property type="project" value="InterPro"/>
</dbReference>
<dbReference type="SUPFAM" id="SSF49785">
    <property type="entry name" value="Galactose-binding domain-like"/>
    <property type="match status" value="1"/>
</dbReference>
<comment type="similarity">
    <text evidence="1">Belongs to the glycosyl hydrolase 2 family.</text>
</comment>
<dbReference type="PANTHER" id="PTHR42732:SF1">
    <property type="entry name" value="BETA-MANNOSIDASE"/>
    <property type="match status" value="1"/>
</dbReference>
<dbReference type="AlphaFoldDB" id="A0A382ZWD2"/>
<reference evidence="3" key="1">
    <citation type="submission" date="2018-05" db="EMBL/GenBank/DDBJ databases">
        <authorList>
            <person name="Lanie J.A."/>
            <person name="Ng W.-L."/>
            <person name="Kazmierczak K.M."/>
            <person name="Andrzejewski T.M."/>
            <person name="Davidsen T.M."/>
            <person name="Wayne K.J."/>
            <person name="Tettelin H."/>
            <person name="Glass J.I."/>
            <person name="Rusch D."/>
            <person name="Podicherti R."/>
            <person name="Tsui H.-C.T."/>
            <person name="Winkler M.E."/>
        </authorList>
    </citation>
    <scope>NUCLEOTIDE SEQUENCE</scope>
</reference>
<dbReference type="InterPro" id="IPR008979">
    <property type="entry name" value="Galactose-bd-like_sf"/>
</dbReference>
<organism evidence="3">
    <name type="scientific">marine metagenome</name>
    <dbReference type="NCBI Taxonomy" id="408172"/>
    <lineage>
        <taxon>unclassified sequences</taxon>
        <taxon>metagenomes</taxon>
        <taxon>ecological metagenomes</taxon>
    </lineage>
</organism>
<dbReference type="PANTHER" id="PTHR42732">
    <property type="entry name" value="BETA-GALACTOSIDASE"/>
    <property type="match status" value="1"/>
</dbReference>
<name>A0A382ZWD2_9ZZZZ</name>
<evidence type="ECO:0000259" key="2">
    <source>
        <dbReference type="Pfam" id="PF02837"/>
    </source>
</evidence>
<proteinExistence type="inferred from homology"/>